<gene>
    <name evidence="2" type="ORF">CLV80_112113</name>
</gene>
<evidence type="ECO:0000256" key="1">
    <source>
        <dbReference type="SAM" id="MobiDB-lite"/>
    </source>
</evidence>
<proteinExistence type="predicted"/>
<feature type="region of interest" description="Disordered" evidence="1">
    <location>
        <begin position="1"/>
        <end position="21"/>
    </location>
</feature>
<reference evidence="2 3" key="1">
    <citation type="submission" date="2018-03" db="EMBL/GenBank/DDBJ databases">
        <title>Genomic Encyclopedia of Archaeal and Bacterial Type Strains, Phase II (KMG-II): from individual species to whole genera.</title>
        <authorList>
            <person name="Goeker M."/>
        </authorList>
    </citation>
    <scope>NUCLEOTIDE SEQUENCE [LARGE SCALE GENOMIC DNA]</scope>
    <source>
        <strain evidence="2 3">DSM 101533</strain>
    </source>
</reference>
<name>A0A2T0VVA9_9RHOB</name>
<comment type="caution">
    <text evidence="2">The sequence shown here is derived from an EMBL/GenBank/DDBJ whole genome shotgun (WGS) entry which is preliminary data.</text>
</comment>
<sequence>MSGPQFLHLQSYSRKPNKVGQSVRQVLDEAAREPEFSLHIESPKPPNLIFGMTPKQVHIKHDEIIAAGYVDAVLADGSVARRGIRKDRHTLLTAVAS</sequence>
<dbReference type="EMBL" id="PVTP01000012">
    <property type="protein sequence ID" value="PRY75526.1"/>
    <property type="molecule type" value="Genomic_DNA"/>
</dbReference>
<protein>
    <submittedName>
        <fullName evidence="2">Uncharacterized protein</fullName>
    </submittedName>
</protein>
<keyword evidence="3" id="KW-1185">Reference proteome</keyword>
<accession>A0A2T0VVA9</accession>
<dbReference type="AlphaFoldDB" id="A0A2T0VVA9"/>
<organism evidence="2 3">
    <name type="scientific">Yoonia maritima</name>
    <dbReference type="NCBI Taxonomy" id="1435347"/>
    <lineage>
        <taxon>Bacteria</taxon>
        <taxon>Pseudomonadati</taxon>
        <taxon>Pseudomonadota</taxon>
        <taxon>Alphaproteobacteria</taxon>
        <taxon>Rhodobacterales</taxon>
        <taxon>Paracoccaceae</taxon>
        <taxon>Yoonia</taxon>
    </lineage>
</organism>
<dbReference type="RefSeq" id="WP_165793403.1">
    <property type="nucleotide sequence ID" value="NZ_PVTP01000012.1"/>
</dbReference>
<evidence type="ECO:0000313" key="3">
    <source>
        <dbReference type="Proteomes" id="UP000238007"/>
    </source>
</evidence>
<dbReference type="Proteomes" id="UP000238007">
    <property type="component" value="Unassembled WGS sequence"/>
</dbReference>
<feature type="compositionally biased region" description="Polar residues" evidence="1">
    <location>
        <begin position="8"/>
        <end position="21"/>
    </location>
</feature>
<evidence type="ECO:0000313" key="2">
    <source>
        <dbReference type="EMBL" id="PRY75526.1"/>
    </source>
</evidence>